<organism evidence="2 3">
    <name type="scientific">Pleuronectes platessa</name>
    <name type="common">European plaice</name>
    <dbReference type="NCBI Taxonomy" id="8262"/>
    <lineage>
        <taxon>Eukaryota</taxon>
        <taxon>Metazoa</taxon>
        <taxon>Chordata</taxon>
        <taxon>Craniata</taxon>
        <taxon>Vertebrata</taxon>
        <taxon>Euteleostomi</taxon>
        <taxon>Actinopterygii</taxon>
        <taxon>Neopterygii</taxon>
        <taxon>Teleostei</taxon>
        <taxon>Neoteleostei</taxon>
        <taxon>Acanthomorphata</taxon>
        <taxon>Carangaria</taxon>
        <taxon>Pleuronectiformes</taxon>
        <taxon>Pleuronectoidei</taxon>
        <taxon>Pleuronectidae</taxon>
        <taxon>Pleuronectes</taxon>
    </lineage>
</organism>
<feature type="compositionally biased region" description="Low complexity" evidence="1">
    <location>
        <begin position="22"/>
        <end position="31"/>
    </location>
</feature>
<sequence length="573" mass="60955">MSIQGPFPPPLVLSQTPREAASPPHLLTSSPPHILTSSPPHLRFHFHDRLLTSDGIVACTLAAGAPCDIIKVGGAPSPLIHLGVLPVCLSCGDVSVLPGLPSTSSSGGDSLQHFSSGQLAHNTIGPSLTFCSVGMLKDPVVQTPCHVTPVPFPSLHHASRFSPRSLVFRGPNLPRPGVRGPTVRGGGERTGEEKGESGEQRPACQVERVAQSSAALDFWERLSGRVRMEEEEEEAEEAEEESCNIACERAPAPFVTATMGERSKVASYSEQQWPRRNGGGGHRGGERRRPGRGIGMHAVGRQMCECVGLSPGETRCEGSRPLQNQCLCMSGLMEGPHQLHREEEEEEEEDEEEEEGRGKRGIGEKMKVKVTVPQCVLPTTTSRHPASSPVMTRETAADPRSVPLGAGLCRRPPAPSPGEDDGDGDVAAAPGAEAPVTRTVESPGGQQCLRGSSVTTHHVSRLRASCILPGPPLPPPPPSSSSHNPLEIKTYMNKNHPPLITLLFALSSLVLLLRSEASSSAEFTAPRRPLVDPGLTFAAITHQISGVGTKSVTSVRWCCRVLNNQMPAAVSHP</sequence>
<accession>A0A9N7TZ73</accession>
<comment type="caution">
    <text evidence="2">The sequence shown here is derived from an EMBL/GenBank/DDBJ whole genome shotgun (WGS) entry which is preliminary data.</text>
</comment>
<gene>
    <name evidence="2" type="ORF">PLEPLA_LOCUS9364</name>
</gene>
<evidence type="ECO:0000313" key="3">
    <source>
        <dbReference type="Proteomes" id="UP001153269"/>
    </source>
</evidence>
<feature type="region of interest" description="Disordered" evidence="1">
    <location>
        <begin position="169"/>
        <end position="203"/>
    </location>
</feature>
<dbReference type="AlphaFoldDB" id="A0A9N7TZ73"/>
<evidence type="ECO:0000313" key="2">
    <source>
        <dbReference type="EMBL" id="CAB1421478.1"/>
    </source>
</evidence>
<feature type="compositionally biased region" description="Acidic residues" evidence="1">
    <location>
        <begin position="343"/>
        <end position="355"/>
    </location>
</feature>
<proteinExistence type="predicted"/>
<reference evidence="2" key="1">
    <citation type="submission" date="2020-03" db="EMBL/GenBank/DDBJ databases">
        <authorList>
            <person name="Weist P."/>
        </authorList>
    </citation>
    <scope>NUCLEOTIDE SEQUENCE</scope>
</reference>
<keyword evidence="3" id="KW-1185">Reference proteome</keyword>
<feature type="region of interest" description="Disordered" evidence="1">
    <location>
        <begin position="1"/>
        <end position="31"/>
    </location>
</feature>
<feature type="region of interest" description="Disordered" evidence="1">
    <location>
        <begin position="337"/>
        <end position="364"/>
    </location>
</feature>
<feature type="compositionally biased region" description="Basic and acidic residues" evidence="1">
    <location>
        <begin position="186"/>
        <end position="199"/>
    </location>
</feature>
<feature type="compositionally biased region" description="Pro residues" evidence="1">
    <location>
        <begin position="469"/>
        <end position="479"/>
    </location>
</feature>
<feature type="region of interest" description="Disordered" evidence="1">
    <location>
        <begin position="377"/>
        <end position="430"/>
    </location>
</feature>
<feature type="compositionally biased region" description="Pro residues" evidence="1">
    <location>
        <begin position="1"/>
        <end position="11"/>
    </location>
</feature>
<feature type="region of interest" description="Disordered" evidence="1">
    <location>
        <begin position="466"/>
        <end position="486"/>
    </location>
</feature>
<name>A0A9N7TZ73_PLEPL</name>
<protein>
    <submittedName>
        <fullName evidence="2">Uncharacterized protein</fullName>
    </submittedName>
</protein>
<dbReference type="EMBL" id="CADEAL010000524">
    <property type="protein sequence ID" value="CAB1421478.1"/>
    <property type="molecule type" value="Genomic_DNA"/>
</dbReference>
<feature type="region of interest" description="Disordered" evidence="1">
    <location>
        <begin position="435"/>
        <end position="454"/>
    </location>
</feature>
<evidence type="ECO:0000256" key="1">
    <source>
        <dbReference type="SAM" id="MobiDB-lite"/>
    </source>
</evidence>
<dbReference type="Proteomes" id="UP001153269">
    <property type="component" value="Unassembled WGS sequence"/>
</dbReference>
<feature type="region of interest" description="Disordered" evidence="1">
    <location>
        <begin position="261"/>
        <end position="294"/>
    </location>
</feature>